<dbReference type="AlphaFoldDB" id="A0A6A6T6J5"/>
<feature type="region of interest" description="Disordered" evidence="1">
    <location>
        <begin position="44"/>
        <end position="84"/>
    </location>
</feature>
<protein>
    <recommendedName>
        <fullName evidence="2">Stress-response A/B barrel domain-containing protein</fullName>
    </recommendedName>
</protein>
<dbReference type="Pfam" id="PF07876">
    <property type="entry name" value="Dabb"/>
    <property type="match status" value="1"/>
</dbReference>
<proteinExistence type="predicted"/>
<dbReference type="InterPro" id="IPR013097">
    <property type="entry name" value="Dabb"/>
</dbReference>
<organism evidence="3 4">
    <name type="scientific">Lophiostoma macrostomum CBS 122681</name>
    <dbReference type="NCBI Taxonomy" id="1314788"/>
    <lineage>
        <taxon>Eukaryota</taxon>
        <taxon>Fungi</taxon>
        <taxon>Dikarya</taxon>
        <taxon>Ascomycota</taxon>
        <taxon>Pezizomycotina</taxon>
        <taxon>Dothideomycetes</taxon>
        <taxon>Pleosporomycetidae</taxon>
        <taxon>Pleosporales</taxon>
        <taxon>Lophiostomataceae</taxon>
        <taxon>Lophiostoma</taxon>
    </lineage>
</organism>
<dbReference type="Proteomes" id="UP000799324">
    <property type="component" value="Unassembled WGS sequence"/>
</dbReference>
<dbReference type="OrthoDB" id="1601230at2759"/>
<evidence type="ECO:0000256" key="1">
    <source>
        <dbReference type="SAM" id="MobiDB-lite"/>
    </source>
</evidence>
<keyword evidence="4" id="KW-1185">Reference proteome</keyword>
<gene>
    <name evidence="3" type="ORF">K491DRAFT_601344</name>
</gene>
<feature type="domain" description="Stress-response A/B barrel" evidence="2">
    <location>
        <begin position="9"/>
        <end position="131"/>
    </location>
</feature>
<evidence type="ECO:0000259" key="2">
    <source>
        <dbReference type="PROSITE" id="PS51502"/>
    </source>
</evidence>
<dbReference type="EMBL" id="MU004368">
    <property type="protein sequence ID" value="KAF2654174.1"/>
    <property type="molecule type" value="Genomic_DNA"/>
</dbReference>
<name>A0A6A6T6J5_9PLEO</name>
<evidence type="ECO:0000313" key="4">
    <source>
        <dbReference type="Proteomes" id="UP000799324"/>
    </source>
</evidence>
<dbReference type="PROSITE" id="PS51502">
    <property type="entry name" value="S_R_A_B_BARREL"/>
    <property type="match status" value="1"/>
</dbReference>
<dbReference type="Gene3D" id="3.30.70.100">
    <property type="match status" value="1"/>
</dbReference>
<feature type="compositionally biased region" description="Gly residues" evidence="1">
    <location>
        <begin position="72"/>
        <end position="84"/>
    </location>
</feature>
<sequence length="139" mass="15128">MGTQTETPVTRFAAFKFKKGVSPERKGERTGAFLRLYAAHPTLLHTPPRGGRPLGGMSDLMGKSDAELAEEQGGGESGGEGLVKGGMGWDAGFVVVFKSDEARRQFDKEPGHARLKEETDPLLDKVFVYDFVEQGNLGW</sequence>
<dbReference type="SUPFAM" id="SSF54909">
    <property type="entry name" value="Dimeric alpha+beta barrel"/>
    <property type="match status" value="1"/>
</dbReference>
<evidence type="ECO:0000313" key="3">
    <source>
        <dbReference type="EMBL" id="KAF2654174.1"/>
    </source>
</evidence>
<accession>A0A6A6T6J5</accession>
<reference evidence="3" key="1">
    <citation type="journal article" date="2020" name="Stud. Mycol.">
        <title>101 Dothideomycetes genomes: a test case for predicting lifestyles and emergence of pathogens.</title>
        <authorList>
            <person name="Haridas S."/>
            <person name="Albert R."/>
            <person name="Binder M."/>
            <person name="Bloem J."/>
            <person name="Labutti K."/>
            <person name="Salamov A."/>
            <person name="Andreopoulos B."/>
            <person name="Baker S."/>
            <person name="Barry K."/>
            <person name="Bills G."/>
            <person name="Bluhm B."/>
            <person name="Cannon C."/>
            <person name="Castanera R."/>
            <person name="Culley D."/>
            <person name="Daum C."/>
            <person name="Ezra D."/>
            <person name="Gonzalez J."/>
            <person name="Henrissat B."/>
            <person name="Kuo A."/>
            <person name="Liang C."/>
            <person name="Lipzen A."/>
            <person name="Lutzoni F."/>
            <person name="Magnuson J."/>
            <person name="Mondo S."/>
            <person name="Nolan M."/>
            <person name="Ohm R."/>
            <person name="Pangilinan J."/>
            <person name="Park H.-J."/>
            <person name="Ramirez L."/>
            <person name="Alfaro M."/>
            <person name="Sun H."/>
            <person name="Tritt A."/>
            <person name="Yoshinaga Y."/>
            <person name="Zwiers L.-H."/>
            <person name="Turgeon B."/>
            <person name="Goodwin S."/>
            <person name="Spatafora J."/>
            <person name="Crous P."/>
            <person name="Grigoriev I."/>
        </authorList>
    </citation>
    <scope>NUCLEOTIDE SEQUENCE</scope>
    <source>
        <strain evidence="3">CBS 122681</strain>
    </source>
</reference>
<dbReference type="InterPro" id="IPR011008">
    <property type="entry name" value="Dimeric_a/b-barrel"/>
</dbReference>